<keyword evidence="2" id="KW-0677">Repeat</keyword>
<dbReference type="InterPro" id="IPR011042">
    <property type="entry name" value="6-blade_b-propeller_TolB-like"/>
</dbReference>
<dbReference type="InterPro" id="IPR001258">
    <property type="entry name" value="NHL_repeat"/>
</dbReference>
<protein>
    <recommendedName>
        <fullName evidence="8">Peptidylamidoglycolate lyase</fullName>
    </recommendedName>
</protein>
<dbReference type="PANTHER" id="PTHR10680:SF38">
    <property type="entry name" value="BLL1368 PROTEIN"/>
    <property type="match status" value="1"/>
</dbReference>
<evidence type="ECO:0000256" key="3">
    <source>
        <dbReference type="ARBA" id="ARBA00023180"/>
    </source>
</evidence>
<dbReference type="Gene3D" id="2.120.10.30">
    <property type="entry name" value="TolB, C-terminal domain"/>
    <property type="match status" value="1"/>
</dbReference>
<dbReference type="Proteomes" id="UP000019141">
    <property type="component" value="Unassembled WGS sequence"/>
</dbReference>
<dbReference type="EMBL" id="AZHW01000441">
    <property type="protein sequence ID" value="ETW99478.1"/>
    <property type="molecule type" value="Genomic_DNA"/>
</dbReference>
<reference evidence="6 7" key="1">
    <citation type="journal article" date="2014" name="Nature">
        <title>An environmental bacterial taxon with a large and distinct metabolic repertoire.</title>
        <authorList>
            <person name="Wilson M.C."/>
            <person name="Mori T."/>
            <person name="Ruckert C."/>
            <person name="Uria A.R."/>
            <person name="Helf M.J."/>
            <person name="Takada K."/>
            <person name="Gernert C."/>
            <person name="Steffens U.A."/>
            <person name="Heycke N."/>
            <person name="Schmitt S."/>
            <person name="Rinke C."/>
            <person name="Helfrich E.J."/>
            <person name="Brachmann A.O."/>
            <person name="Gurgui C."/>
            <person name="Wakimoto T."/>
            <person name="Kracht M."/>
            <person name="Crusemann M."/>
            <person name="Hentschel U."/>
            <person name="Abe I."/>
            <person name="Matsunaga S."/>
            <person name="Kalinowski J."/>
            <person name="Takeyama H."/>
            <person name="Piel J."/>
        </authorList>
    </citation>
    <scope>NUCLEOTIDE SEQUENCE [LARGE SCALE GENOMIC DNA]</scope>
    <source>
        <strain evidence="7">TSY1</strain>
    </source>
</reference>
<comment type="caution">
    <text evidence="6">The sequence shown here is derived from an EMBL/GenBank/DDBJ whole genome shotgun (WGS) entry which is preliminary data.</text>
</comment>
<dbReference type="SUPFAM" id="SSF101898">
    <property type="entry name" value="NHL repeat"/>
    <property type="match status" value="1"/>
</dbReference>
<proteinExistence type="predicted"/>
<gene>
    <name evidence="6" type="ORF">ETSY1_14890</name>
</gene>
<name>W4LN10_ENTF1</name>
<feature type="region of interest" description="Disordered" evidence="5">
    <location>
        <begin position="107"/>
        <end position="130"/>
    </location>
</feature>
<dbReference type="CDD" id="cd14958">
    <property type="entry name" value="NHL_PAL_like"/>
    <property type="match status" value="1"/>
</dbReference>
<evidence type="ECO:0000256" key="1">
    <source>
        <dbReference type="ARBA" id="ARBA00022729"/>
    </source>
</evidence>
<dbReference type="AlphaFoldDB" id="W4LN10"/>
<dbReference type="PANTHER" id="PTHR10680">
    <property type="entry name" value="PEPTIDYL-GLYCINE ALPHA-AMIDATING MONOOXYGENASE"/>
    <property type="match status" value="1"/>
</dbReference>
<evidence type="ECO:0008006" key="8">
    <source>
        <dbReference type="Google" id="ProtNLM"/>
    </source>
</evidence>
<keyword evidence="3" id="KW-0325">Glycoprotein</keyword>
<evidence type="ECO:0000256" key="2">
    <source>
        <dbReference type="ARBA" id="ARBA00022737"/>
    </source>
</evidence>
<keyword evidence="1" id="KW-0732">Signal</keyword>
<evidence type="ECO:0000256" key="4">
    <source>
        <dbReference type="PROSITE-ProRule" id="PRU00504"/>
    </source>
</evidence>
<dbReference type="Pfam" id="PF01436">
    <property type="entry name" value="NHL"/>
    <property type="match status" value="1"/>
</dbReference>
<accession>W4LN10</accession>
<keyword evidence="7" id="KW-1185">Reference proteome</keyword>
<evidence type="ECO:0000313" key="6">
    <source>
        <dbReference type="EMBL" id="ETW99478.1"/>
    </source>
</evidence>
<organism evidence="6 7">
    <name type="scientific">Entotheonella factor</name>
    <dbReference type="NCBI Taxonomy" id="1429438"/>
    <lineage>
        <taxon>Bacteria</taxon>
        <taxon>Pseudomonadati</taxon>
        <taxon>Nitrospinota/Tectimicrobiota group</taxon>
        <taxon>Candidatus Tectimicrobiota</taxon>
        <taxon>Candidatus Entotheonellia</taxon>
        <taxon>Candidatus Entotheonellales</taxon>
        <taxon>Candidatus Entotheonellaceae</taxon>
        <taxon>Candidatus Entotheonella</taxon>
    </lineage>
</organism>
<dbReference type="PROSITE" id="PS51125">
    <property type="entry name" value="NHL"/>
    <property type="match status" value="1"/>
</dbReference>
<dbReference type="HOGENOM" id="CLU_037899_0_0_7"/>
<sequence>MARVGTGDYQYELIENWAKLPAGETFGNTSAVATDSQNRVYVFQRKNPPIMVFDADGTFINSWGNGAFASPHGIFIENDIVYLTDRDDSVCLVYTLDGRPIQIIGQRGQHSDTGAETPGQVVPRSAGPFNYPTEMVPSPSGDLYISDGYRNARVHQYTDAGQLIRSWGEPGKTEPNQFHLPHSLVVDDQGLIYLCDRENNRMQVFSADGQFLTIWPDLRRPLDISIGQDGLFYISEGGVDGLSPRVSIMDKQGHVVARWDALSAHGSWVDAEGDLYMALGARERVDKYVRLK</sequence>
<evidence type="ECO:0000256" key="5">
    <source>
        <dbReference type="SAM" id="MobiDB-lite"/>
    </source>
</evidence>
<evidence type="ECO:0000313" key="7">
    <source>
        <dbReference type="Proteomes" id="UP000019141"/>
    </source>
</evidence>
<feature type="repeat" description="NHL" evidence="4">
    <location>
        <begin position="174"/>
        <end position="208"/>
    </location>
</feature>